<keyword evidence="1" id="KW-0812">Transmembrane</keyword>
<keyword evidence="1" id="KW-1133">Transmembrane helix</keyword>
<evidence type="ECO:0000313" key="2">
    <source>
        <dbReference type="EMBL" id="KAL3534392.1"/>
    </source>
</evidence>
<name>A0ABD3AT55_9GENT</name>
<evidence type="ECO:0000256" key="1">
    <source>
        <dbReference type="SAM" id="Phobius"/>
    </source>
</evidence>
<feature type="transmembrane region" description="Helical" evidence="1">
    <location>
        <begin position="15"/>
        <end position="34"/>
    </location>
</feature>
<feature type="transmembrane region" description="Helical" evidence="1">
    <location>
        <begin position="55"/>
        <end position="77"/>
    </location>
</feature>
<evidence type="ECO:0000313" key="3">
    <source>
        <dbReference type="Proteomes" id="UP001630127"/>
    </source>
</evidence>
<dbReference type="EMBL" id="JBJUIK010000002">
    <property type="protein sequence ID" value="KAL3534392.1"/>
    <property type="molecule type" value="Genomic_DNA"/>
</dbReference>
<dbReference type="AlphaFoldDB" id="A0ABD3AT55"/>
<dbReference type="Pfam" id="PF15159">
    <property type="entry name" value="PIG-Y"/>
    <property type="match status" value="1"/>
</dbReference>
<accession>A0ABD3AT55</accession>
<reference evidence="2 3" key="1">
    <citation type="submission" date="2024-11" db="EMBL/GenBank/DDBJ databases">
        <title>A near-complete genome assembly of Cinchona calisaya.</title>
        <authorList>
            <person name="Lian D.C."/>
            <person name="Zhao X.W."/>
            <person name="Wei L."/>
        </authorList>
    </citation>
    <scope>NUCLEOTIDE SEQUENCE [LARGE SCALE GENOMIC DNA]</scope>
    <source>
        <tissue evidence="2">Nenye</tissue>
    </source>
</reference>
<dbReference type="PANTHER" id="PTHR36485">
    <property type="entry name" value="OS01G0939000 PROTEIN"/>
    <property type="match status" value="1"/>
</dbReference>
<comment type="caution">
    <text evidence="2">The sequence shown here is derived from an EMBL/GenBank/DDBJ whole genome shotgun (WGS) entry which is preliminary data.</text>
</comment>
<gene>
    <name evidence="2" type="ORF">ACH5RR_002853</name>
</gene>
<dbReference type="InterPro" id="IPR029164">
    <property type="entry name" value="PIG-Y"/>
</dbReference>
<organism evidence="2 3">
    <name type="scientific">Cinchona calisaya</name>
    <dbReference type="NCBI Taxonomy" id="153742"/>
    <lineage>
        <taxon>Eukaryota</taxon>
        <taxon>Viridiplantae</taxon>
        <taxon>Streptophyta</taxon>
        <taxon>Embryophyta</taxon>
        <taxon>Tracheophyta</taxon>
        <taxon>Spermatophyta</taxon>
        <taxon>Magnoliopsida</taxon>
        <taxon>eudicotyledons</taxon>
        <taxon>Gunneridae</taxon>
        <taxon>Pentapetalae</taxon>
        <taxon>asterids</taxon>
        <taxon>lamiids</taxon>
        <taxon>Gentianales</taxon>
        <taxon>Rubiaceae</taxon>
        <taxon>Cinchonoideae</taxon>
        <taxon>Cinchoneae</taxon>
        <taxon>Cinchona</taxon>
    </lineage>
</organism>
<sequence>MKVCSLNEYGSRAQGWTFLVFGFISFLLFVYTAVVSKLLPVSDNPIIAAIQRDSYYCFLVPLLPPILVAAVSFLTHWPALAYESLSLSVGGSGAEEIPIPSHFRGKNPSSAKFGFTAGRFQSLGWVASEYHSMTPKIMQRGRAHMHDKNQNTVSVRSFVEWGGVELRFMPLLNFINMVPYDGWEMVKNHFTDHFNATKPYFSANMWMLFGLVFDTNVAYLWRGMKFGIAIGDQQNAGKIFWDPNKVDAQLLPRTKKDAMAGLTIKIALTRHLRK</sequence>
<dbReference type="PANTHER" id="PTHR36485:SF1">
    <property type="entry name" value="TRANSMEMBRANE PROTEIN"/>
    <property type="match status" value="1"/>
</dbReference>
<keyword evidence="3" id="KW-1185">Reference proteome</keyword>
<dbReference type="Proteomes" id="UP001630127">
    <property type="component" value="Unassembled WGS sequence"/>
</dbReference>
<keyword evidence="1" id="KW-0472">Membrane</keyword>
<proteinExistence type="predicted"/>
<protein>
    <submittedName>
        <fullName evidence="2">Uncharacterized protein</fullName>
    </submittedName>
</protein>